<evidence type="ECO:0008006" key="4">
    <source>
        <dbReference type="Google" id="ProtNLM"/>
    </source>
</evidence>
<comment type="caution">
    <text evidence="2">The sequence shown here is derived from an EMBL/GenBank/DDBJ whole genome shotgun (WGS) entry which is preliminary data.</text>
</comment>
<organism evidence="2 3">
    <name type="scientific">Haloarcula marismortui ATCC 33800</name>
    <dbReference type="NCBI Taxonomy" id="662476"/>
    <lineage>
        <taxon>Archaea</taxon>
        <taxon>Methanobacteriati</taxon>
        <taxon>Methanobacteriota</taxon>
        <taxon>Stenosarchaea group</taxon>
        <taxon>Halobacteria</taxon>
        <taxon>Halobacteriales</taxon>
        <taxon>Haloarculaceae</taxon>
        <taxon>Haloarcula</taxon>
    </lineage>
</organism>
<feature type="region of interest" description="Disordered" evidence="1">
    <location>
        <begin position="801"/>
        <end position="885"/>
    </location>
</feature>
<dbReference type="AlphaFoldDB" id="M0K581"/>
<dbReference type="PANTHER" id="PTHR30121:SF6">
    <property type="entry name" value="SLR6007 PROTEIN"/>
    <property type="match status" value="1"/>
</dbReference>
<protein>
    <recommendedName>
        <fullName evidence="4">TraD/TraG TraM recognition site domain-containing protein</fullName>
    </recommendedName>
</protein>
<feature type="compositionally biased region" description="Basic and acidic residues" evidence="1">
    <location>
        <begin position="821"/>
        <end position="838"/>
    </location>
</feature>
<evidence type="ECO:0000313" key="2">
    <source>
        <dbReference type="EMBL" id="EMA16386.1"/>
    </source>
</evidence>
<dbReference type="Gene3D" id="3.40.50.300">
    <property type="entry name" value="P-loop containing nucleotide triphosphate hydrolases"/>
    <property type="match status" value="2"/>
</dbReference>
<keyword evidence="3" id="KW-1185">Reference proteome</keyword>
<feature type="compositionally biased region" description="Polar residues" evidence="1">
    <location>
        <begin position="685"/>
        <end position="694"/>
    </location>
</feature>
<evidence type="ECO:0000256" key="1">
    <source>
        <dbReference type="SAM" id="MobiDB-lite"/>
    </source>
</evidence>
<name>M0K581_9EURY</name>
<proteinExistence type="predicted"/>
<gene>
    <name evidence="2" type="ORF">C436_01395</name>
</gene>
<dbReference type="PANTHER" id="PTHR30121">
    <property type="entry name" value="UNCHARACTERIZED PROTEIN YJGR-RELATED"/>
    <property type="match status" value="1"/>
</dbReference>
<reference evidence="2 3" key="1">
    <citation type="journal article" date="2014" name="PLoS Genet.">
        <title>Phylogenetically driven sequencing of extremely halophilic archaea reveals strategies for static and dynamic osmo-response.</title>
        <authorList>
            <person name="Becker E.A."/>
            <person name="Seitzer P.M."/>
            <person name="Tritt A."/>
            <person name="Larsen D."/>
            <person name="Krusor M."/>
            <person name="Yao A.I."/>
            <person name="Wu D."/>
            <person name="Madern D."/>
            <person name="Eisen J.A."/>
            <person name="Darling A.E."/>
            <person name="Facciotti M.T."/>
        </authorList>
    </citation>
    <scope>NUCLEOTIDE SEQUENCE [LARGE SCALE GENOMIC DNA]</scope>
    <source>
        <strain evidence="2 3">ATCC 33800</strain>
    </source>
</reference>
<feature type="region of interest" description="Disordered" evidence="1">
    <location>
        <begin position="1096"/>
        <end position="1115"/>
    </location>
</feature>
<dbReference type="SUPFAM" id="SSF52540">
    <property type="entry name" value="P-loop containing nucleoside triphosphate hydrolases"/>
    <property type="match status" value="1"/>
</dbReference>
<dbReference type="InterPro" id="IPR051162">
    <property type="entry name" value="T4SS_component"/>
</dbReference>
<feature type="region of interest" description="Disordered" evidence="1">
    <location>
        <begin position="1177"/>
        <end position="1201"/>
    </location>
</feature>
<sequence length="1223" mass="135096">MPNRDIAEQEYLELTPVTDSISNRMADSLFRTIQSHERTDASDGILDDIRDLFENGPEAFKDDPPPVYEWVITTTPGETGPTLDYYVGTDPQEEQTWLGQQLETHLPNEYQLSTVETEPLAQITESAEEFTAVEYYGDPASPWDWTMPLSRFDDWAADTDNTTAENQPLAAVLETLGETNRPCLFQVCFQRKPNFSSDRHDRKKLLKKGKISLENYWTERVFETFGSEVSDDPSQEARERIELLDARNVGCAFTMSVRALIAGAGPEATALGEKLAGALEPTSGQHYSITGQMTTETDDVRDDIRARRIHSPAYDGWRQRWGLTEYTSRGIVADNSEIGNFCLLDGNALTKRGQQALGVLPEEQTTDTGPSTDLLDQYTNGGFPVGRYRSETGDDTRIAVPPALQPQHIGLFGKSGSGKSVALINAILENYAATDGANILVEPKGGEMVVNYLRAHYARHGNLENVYYFDCSETLPAVSLLDIRADLAAGVKRTTAVERTVDYYMEILRQIMAGDTFDDAVRSPDVIRYLLKAQFDPVYGADAFTHADLKAEAAKLQEDQTPPPVSDADLARDMATVANNGSRTFDNIMGGVATRLDKISLDARLKALFNTVPDAESDRFDLADFLDDDAVIIFDVGELRQHAQRAVTLVVLSNLWSALKRRQQRRDLLGNSQTTDTESSDDCETPNSEIQSSSQELPLVNVYLEEAASLATTDLISEMLDQSRSFGVSLTLATQFPGQVKDTDEGAYKRLLNNVSTFVTGNVPVDEHLAERLDTAAVPRRQIKRKLGSLASGQWLASLPSEYGMPEPQPFEVNSLPLPEGHPEHSDTPDIPPRRVREAITSAKQRSADRFGVSIADSPDTETVETDSTSTESGSPPPAVDSALPFTERMPPTVAYVEDSHALACTECDTQHNPTVDGLYDGISCCSAVEEVDDANIPICDLHLNMSADERTATEYSLRQLYFLQAVYNAQSLTLDRRAYDIVWDSMQRLREYLGIEKSAVDTLIDAGLLKRDKKKPHLLYSITHAGRTLINEGHRKGIDHGHRKGDLEETSEHVLMVEVGRRYLVSEYVEDDASPVVEVIPYYEPSQGSSVAVSAASAMGGDSDPQEAVDESDRRRLDVVGVDPSGEVVVALEAERINNDVAEAVVADFDKMAELQPEEAIWVVPSRSDGARILDALNDPSDGTPRVDKEYSTNTAPEQYRIDTPGLTSVRTVETLRDDLRE</sequence>
<dbReference type="Proteomes" id="UP000011659">
    <property type="component" value="Unassembled WGS sequence"/>
</dbReference>
<dbReference type="EMBL" id="AOLR01000002">
    <property type="protein sequence ID" value="EMA16386.1"/>
    <property type="molecule type" value="Genomic_DNA"/>
</dbReference>
<accession>M0K581</accession>
<evidence type="ECO:0000313" key="3">
    <source>
        <dbReference type="Proteomes" id="UP000011659"/>
    </source>
</evidence>
<feature type="region of interest" description="Disordered" evidence="1">
    <location>
        <begin position="667"/>
        <end position="694"/>
    </location>
</feature>
<dbReference type="PATRIC" id="fig|662476.7.peg.280"/>
<dbReference type="InterPro" id="IPR027417">
    <property type="entry name" value="P-loop_NTPase"/>
</dbReference>